<reference evidence="14 15" key="1">
    <citation type="submission" date="2022-05" db="EMBL/GenBank/DDBJ databases">
        <title>Seasonal and diel survey of microbial diversity of the Tyrrhenian coast.</title>
        <authorList>
            <person name="Gattoni G."/>
            <person name="Corral P."/>
        </authorList>
    </citation>
    <scope>NUCLEOTIDE SEQUENCE [LARGE SCALE GENOMIC DNA]</scope>
    <source>
        <strain evidence="14 15">V10</strain>
    </source>
</reference>
<feature type="compositionally biased region" description="Polar residues" evidence="10">
    <location>
        <begin position="313"/>
        <end position="326"/>
    </location>
</feature>
<name>A0ABT0M1Y5_9RHOB</name>
<dbReference type="PANTHER" id="PTHR30046">
    <property type="entry name" value="FLAGELLAR M-RING PROTEIN"/>
    <property type="match status" value="1"/>
</dbReference>
<keyword evidence="4" id="KW-1003">Cell membrane</keyword>
<dbReference type="InterPro" id="IPR006182">
    <property type="entry name" value="FliF_N_dom"/>
</dbReference>
<keyword evidence="5 11" id="KW-0812">Transmembrane</keyword>
<dbReference type="InterPro" id="IPR045851">
    <property type="entry name" value="AMP-bd_C_sf"/>
</dbReference>
<keyword evidence="6 11" id="KW-1133">Transmembrane helix</keyword>
<keyword evidence="8 9" id="KW-0975">Bacterial flagellum</keyword>
<feature type="transmembrane region" description="Helical" evidence="11">
    <location>
        <begin position="20"/>
        <end position="40"/>
    </location>
</feature>
<keyword evidence="14" id="KW-0966">Cell projection</keyword>
<evidence type="ECO:0000256" key="4">
    <source>
        <dbReference type="ARBA" id="ARBA00022475"/>
    </source>
</evidence>
<dbReference type="Proteomes" id="UP001202550">
    <property type="component" value="Unassembled WGS sequence"/>
</dbReference>
<dbReference type="PRINTS" id="PR01009">
    <property type="entry name" value="FLGMRINGFLIF"/>
</dbReference>
<comment type="similarity">
    <text evidence="3 9">Belongs to the FliF family.</text>
</comment>
<evidence type="ECO:0000256" key="5">
    <source>
        <dbReference type="ARBA" id="ARBA00022692"/>
    </source>
</evidence>
<dbReference type="NCBIfam" id="TIGR00206">
    <property type="entry name" value="fliF"/>
    <property type="match status" value="1"/>
</dbReference>
<dbReference type="InterPro" id="IPR000067">
    <property type="entry name" value="FlgMring_FliF"/>
</dbReference>
<dbReference type="EMBL" id="JALZWP010000007">
    <property type="protein sequence ID" value="MCL1628878.1"/>
    <property type="molecule type" value="Genomic_DNA"/>
</dbReference>
<evidence type="ECO:0000256" key="1">
    <source>
        <dbReference type="ARBA" id="ARBA00004117"/>
    </source>
</evidence>
<keyword evidence="14" id="KW-0969">Cilium</keyword>
<comment type="caution">
    <text evidence="14">The sequence shown here is derived from an EMBL/GenBank/DDBJ whole genome shotgun (WGS) entry which is preliminary data.</text>
</comment>
<evidence type="ECO:0000256" key="2">
    <source>
        <dbReference type="ARBA" id="ARBA00004651"/>
    </source>
</evidence>
<sequence length="523" mass="56507">MIVQQVQAFWTTLDTTRRLLLAGLGVGALVVILFIAQLGLQPAKALLYSGLEEAAAGEVIQALEARNVAYEVRGDAIYVPEPQRDELRLMLASAGLPANSHTGYELLDSLTGFGTTSQMFDAAYWRAKEGELARTIVASPHLRSARVHISQGVNGAFRRDIAPTASVSVTTSGSPLGPAQARALRFLVASAVPGMTPQDVSIIDGANGLVLGPDEAGQPAAGSADRTRDLRRSVERLLEAHVGPGRSVVEVSLEMVTDRETITERRIDPETRVAIRSESEETQMNSRDSRAQGVTVASNLPDGDAAEGGAAENTETLTRQSTNFDLSETLREIERGPGAIRRMTVAVLIDGIEDQQPDGTQVWRPRSAEELATLRSLVTSAVGYDEARGDVITLQSLRFEPMAALGTEARSGLFANATLDPMTLLRWAFLLVVLAVFILFVLRPLLRAARADDGAPGSGRLALDGPAMPEDGLERFEGGLGQSSSVLDDREDPVARLRRMIEERQDDSTQLLRHWMDERKEPS</sequence>
<keyword evidence="14" id="KW-0282">Flagellum</keyword>
<dbReference type="InterPro" id="IPR043427">
    <property type="entry name" value="YscJ/FliF"/>
</dbReference>
<comment type="subcellular location">
    <subcellularLocation>
        <location evidence="1 9">Bacterial flagellum basal body</location>
    </subcellularLocation>
    <subcellularLocation>
        <location evidence="2">Cell membrane</location>
        <topology evidence="2">Multi-pass membrane protein</topology>
    </subcellularLocation>
</comment>
<dbReference type="Pfam" id="PF01514">
    <property type="entry name" value="YscJ_FliF"/>
    <property type="match status" value="1"/>
</dbReference>
<evidence type="ECO:0000259" key="12">
    <source>
        <dbReference type="Pfam" id="PF01514"/>
    </source>
</evidence>
<dbReference type="InterPro" id="IPR013556">
    <property type="entry name" value="Flag_M-ring_C"/>
</dbReference>
<feature type="region of interest" description="Disordered" evidence="10">
    <location>
        <begin position="274"/>
        <end position="330"/>
    </location>
</feature>
<evidence type="ECO:0000256" key="3">
    <source>
        <dbReference type="ARBA" id="ARBA00007971"/>
    </source>
</evidence>
<evidence type="ECO:0000313" key="14">
    <source>
        <dbReference type="EMBL" id="MCL1628878.1"/>
    </source>
</evidence>
<proteinExistence type="inferred from homology"/>
<accession>A0ABT0M1Y5</accession>
<evidence type="ECO:0000256" key="6">
    <source>
        <dbReference type="ARBA" id="ARBA00022989"/>
    </source>
</evidence>
<evidence type="ECO:0000256" key="9">
    <source>
        <dbReference type="PIRNR" id="PIRNR004862"/>
    </source>
</evidence>
<protein>
    <recommendedName>
        <fullName evidence="9">Flagellar M-ring protein</fullName>
    </recommendedName>
</protein>
<dbReference type="PANTHER" id="PTHR30046:SF0">
    <property type="entry name" value="FLAGELLAR M-RING PROTEIN"/>
    <property type="match status" value="1"/>
</dbReference>
<feature type="region of interest" description="Disordered" evidence="10">
    <location>
        <begin position="451"/>
        <end position="492"/>
    </location>
</feature>
<dbReference type="Pfam" id="PF08345">
    <property type="entry name" value="YscJ_FliF_C"/>
    <property type="match status" value="1"/>
</dbReference>
<gene>
    <name evidence="14" type="primary">fliF</name>
    <name evidence="14" type="ORF">M3N55_09045</name>
</gene>
<organism evidence="14 15">
    <name type="scientific">Roseinatronobacter domitianus</name>
    <dbReference type="NCBI Taxonomy" id="2940293"/>
    <lineage>
        <taxon>Bacteria</taxon>
        <taxon>Pseudomonadati</taxon>
        <taxon>Pseudomonadota</taxon>
        <taxon>Alphaproteobacteria</taxon>
        <taxon>Rhodobacterales</taxon>
        <taxon>Paracoccaceae</taxon>
        <taxon>Roseinatronobacter</taxon>
    </lineage>
</organism>
<evidence type="ECO:0000259" key="13">
    <source>
        <dbReference type="Pfam" id="PF08345"/>
    </source>
</evidence>
<evidence type="ECO:0000256" key="8">
    <source>
        <dbReference type="ARBA" id="ARBA00023143"/>
    </source>
</evidence>
<keyword evidence="15" id="KW-1185">Reference proteome</keyword>
<dbReference type="PIRSF" id="PIRSF004862">
    <property type="entry name" value="FliF"/>
    <property type="match status" value="1"/>
</dbReference>
<feature type="domain" description="Flagellar M-ring N-terminal" evidence="12">
    <location>
        <begin position="41"/>
        <end position="206"/>
    </location>
</feature>
<evidence type="ECO:0000256" key="11">
    <source>
        <dbReference type="SAM" id="Phobius"/>
    </source>
</evidence>
<keyword evidence="7 11" id="KW-0472">Membrane</keyword>
<comment type="function">
    <text evidence="9">The M ring may be actively involved in energy transduction.</text>
</comment>
<evidence type="ECO:0000256" key="10">
    <source>
        <dbReference type="SAM" id="MobiDB-lite"/>
    </source>
</evidence>
<evidence type="ECO:0000313" key="15">
    <source>
        <dbReference type="Proteomes" id="UP001202550"/>
    </source>
</evidence>
<dbReference type="RefSeq" id="WP_249058205.1">
    <property type="nucleotide sequence ID" value="NZ_JALZWP010000007.1"/>
</dbReference>
<feature type="transmembrane region" description="Helical" evidence="11">
    <location>
        <begin position="424"/>
        <end position="442"/>
    </location>
</feature>
<feature type="domain" description="Flagellar M-ring C-terminal" evidence="13">
    <location>
        <begin position="238"/>
        <end position="399"/>
    </location>
</feature>
<dbReference type="Gene3D" id="3.30.300.30">
    <property type="match status" value="1"/>
</dbReference>
<evidence type="ECO:0000256" key="7">
    <source>
        <dbReference type="ARBA" id="ARBA00023136"/>
    </source>
</evidence>